<evidence type="ECO:0000313" key="1">
    <source>
        <dbReference type="EMBL" id="KAG2197885.1"/>
    </source>
</evidence>
<evidence type="ECO:0000313" key="2">
    <source>
        <dbReference type="Proteomes" id="UP000603453"/>
    </source>
</evidence>
<comment type="caution">
    <text evidence="1">The sequence shown here is derived from an EMBL/GenBank/DDBJ whole genome shotgun (WGS) entry which is preliminary data.</text>
</comment>
<keyword evidence="2" id="KW-1185">Reference proteome</keyword>
<accession>A0A8H7UW45</accession>
<protein>
    <submittedName>
        <fullName evidence="1">Uncharacterized protein</fullName>
    </submittedName>
</protein>
<name>A0A8H7UW45_9FUNG</name>
<sequence>MSTQSIDELVHAIANIAHVEQPCLENLLTIKKLEIAKEPIDKEYMDAVKKVTMWETTIKDLESWSVQWLLLKLTCGLQAEKDHAASGLKKATDLVAESTLKVQSEKDKIHEVEVQNEKYAIEYRTLQKYREDLDDLFNGMDALAGQIIMKSDLQELKDESTDLFEKIQILEKVKELIKEADMALLEAILELRASTAKEKSMGAGKVYFPETAFECLQEARRLYPDLPGFKSPTEYVKEQDNTGAYYSPMQKYLWDVRKRLGELITWCADEALVLLERETQVQVRLGQKTDEYNYERRRILKESS</sequence>
<organism evidence="1 2">
    <name type="scientific">Mucor saturninus</name>
    <dbReference type="NCBI Taxonomy" id="64648"/>
    <lineage>
        <taxon>Eukaryota</taxon>
        <taxon>Fungi</taxon>
        <taxon>Fungi incertae sedis</taxon>
        <taxon>Mucoromycota</taxon>
        <taxon>Mucoromycotina</taxon>
        <taxon>Mucoromycetes</taxon>
        <taxon>Mucorales</taxon>
        <taxon>Mucorineae</taxon>
        <taxon>Mucoraceae</taxon>
        <taxon>Mucor</taxon>
    </lineage>
</organism>
<gene>
    <name evidence="1" type="ORF">INT47_003554</name>
</gene>
<reference evidence="1" key="1">
    <citation type="submission" date="2020-12" db="EMBL/GenBank/DDBJ databases">
        <title>Metabolic potential, ecology and presence of endohyphal bacteria is reflected in genomic diversity of Mucoromycotina.</title>
        <authorList>
            <person name="Muszewska A."/>
            <person name="Okrasinska A."/>
            <person name="Steczkiewicz K."/>
            <person name="Drgas O."/>
            <person name="Orlowska M."/>
            <person name="Perlinska-Lenart U."/>
            <person name="Aleksandrzak-Piekarczyk T."/>
            <person name="Szatraj K."/>
            <person name="Zielenkiewicz U."/>
            <person name="Pilsyk S."/>
            <person name="Malc E."/>
            <person name="Mieczkowski P."/>
            <person name="Kruszewska J.S."/>
            <person name="Biernat P."/>
            <person name="Pawlowska J."/>
        </authorList>
    </citation>
    <scope>NUCLEOTIDE SEQUENCE</scope>
    <source>
        <strain evidence="1">WA0000017839</strain>
    </source>
</reference>
<proteinExistence type="predicted"/>
<dbReference type="EMBL" id="JAEPRD010000120">
    <property type="protein sequence ID" value="KAG2197885.1"/>
    <property type="molecule type" value="Genomic_DNA"/>
</dbReference>
<dbReference type="Proteomes" id="UP000603453">
    <property type="component" value="Unassembled WGS sequence"/>
</dbReference>
<dbReference type="OrthoDB" id="10256309at2759"/>
<dbReference type="AlphaFoldDB" id="A0A8H7UW45"/>